<evidence type="ECO:0000259" key="1">
    <source>
        <dbReference type="SMART" id="SM01204"/>
    </source>
</evidence>
<dbReference type="GeneID" id="120541628"/>
<evidence type="ECO:0000313" key="2">
    <source>
        <dbReference type="EMBL" id="MBN3293476.1"/>
    </source>
</evidence>
<dbReference type="InterPro" id="IPR019494">
    <property type="entry name" value="FIST_C"/>
</dbReference>
<keyword evidence="3" id="KW-1185">Reference proteome</keyword>
<comment type="caution">
    <text evidence="2">The sequence shown here is derived from an EMBL/GenBank/DDBJ whole genome shotgun (WGS) entry which is preliminary data.</text>
</comment>
<sequence>MDVVIDFSDTPGKSKAGYILSNVAEVVERILTFVPTKSLLHAACVCRLWKDCSRRVLRRQQKLTWVSTFSNHTLSKALAEDLENVYLLPHTVLLMATEDTLNSSECQYREKKSRKTWRSRTAAEYEKLFPKGCNVVGIVTPGIVLTPMGSSCNQPQEFEDGEAGFAVLFPKVEGVNFRSFHFCKKNFSTTALEEAGLVNNPGLRVVLLFGYEAFRPEALRFLNHIIEPLSKENILLAGGHVEYMVSPDTKCCCHGSYGVVGLALSGSRIQGASVLLEQDVNSEKAAKEAVQRLKAAKIPEHNTVGFMFACVGRGQNHYNLKKNVEADIFRAVFPNIPLFGFFGNGEIGCDRIITDNYTLSEADNLQHGYTTVMALVHLG</sequence>
<dbReference type="InterPro" id="IPR036047">
    <property type="entry name" value="F-box-like_dom_sf"/>
</dbReference>
<feature type="domain" description="FIST C-domain" evidence="1">
    <location>
        <begin position="218"/>
        <end position="350"/>
    </location>
</feature>
<dbReference type="RefSeq" id="XP_039629366.1">
    <property type="nucleotide sequence ID" value="XM_039773432.1"/>
</dbReference>
<feature type="non-terminal residue" evidence="2">
    <location>
        <position position="1"/>
    </location>
</feature>
<dbReference type="Proteomes" id="UP001166052">
    <property type="component" value="Unassembled WGS sequence"/>
</dbReference>
<feature type="non-terminal residue" evidence="2">
    <location>
        <position position="379"/>
    </location>
</feature>
<dbReference type="PANTHER" id="PTHR14939">
    <property type="entry name" value="F-BOX ONLY PROTEIN 22"/>
    <property type="match status" value="1"/>
</dbReference>
<reference evidence="2" key="1">
    <citation type="journal article" date="2021" name="Cell">
        <title>Tracing the genetic footprints of vertebrate landing in non-teleost ray-finned fishes.</title>
        <authorList>
            <person name="Bi X."/>
            <person name="Wang K."/>
            <person name="Yang L."/>
            <person name="Pan H."/>
            <person name="Jiang H."/>
            <person name="Wei Q."/>
            <person name="Fang M."/>
            <person name="Yu H."/>
            <person name="Zhu C."/>
            <person name="Cai Y."/>
            <person name="He Y."/>
            <person name="Gan X."/>
            <person name="Zeng H."/>
            <person name="Yu D."/>
            <person name="Zhu Y."/>
            <person name="Jiang H."/>
            <person name="Qiu Q."/>
            <person name="Yang H."/>
            <person name="Zhang Y.E."/>
            <person name="Wang W."/>
            <person name="Zhu M."/>
            <person name="He S."/>
            <person name="Zhang G."/>
        </authorList>
    </citation>
    <scope>NUCLEOTIDE SEQUENCE</scope>
    <source>
        <strain evidence="2">Bchr_001</strain>
    </source>
</reference>
<accession>A0ABS2Z354</accession>
<dbReference type="PANTHER" id="PTHR14939:SF5">
    <property type="entry name" value="F-BOX ONLY PROTEIN 22"/>
    <property type="match status" value="1"/>
</dbReference>
<dbReference type="Pfam" id="PF00646">
    <property type="entry name" value="F-box"/>
    <property type="match status" value="1"/>
</dbReference>
<dbReference type="SUPFAM" id="SSF81383">
    <property type="entry name" value="F-box domain"/>
    <property type="match status" value="1"/>
</dbReference>
<dbReference type="Pfam" id="PF10442">
    <property type="entry name" value="FIST_C"/>
    <property type="match status" value="1"/>
</dbReference>
<dbReference type="EMBL" id="JAAWVN010021473">
    <property type="protein sequence ID" value="MBN3293476.1"/>
    <property type="molecule type" value="Genomic_DNA"/>
</dbReference>
<dbReference type="SMART" id="SM01204">
    <property type="entry name" value="FIST_C"/>
    <property type="match status" value="1"/>
</dbReference>
<dbReference type="CDD" id="cd22097">
    <property type="entry name" value="F-box_FBXO22"/>
    <property type="match status" value="1"/>
</dbReference>
<evidence type="ECO:0000313" key="3">
    <source>
        <dbReference type="Proteomes" id="UP001166052"/>
    </source>
</evidence>
<dbReference type="Gene3D" id="1.20.1280.50">
    <property type="match status" value="1"/>
</dbReference>
<dbReference type="InterPro" id="IPR001810">
    <property type="entry name" value="F-box_dom"/>
</dbReference>
<name>A0ABS2Z354_POLSE</name>
<gene>
    <name evidence="2" type="primary">Fbxo22</name>
    <name evidence="2" type="ORF">GTO92_0022349</name>
</gene>
<proteinExistence type="predicted"/>
<organism evidence="2 3">
    <name type="scientific">Polypterus senegalus</name>
    <name type="common">Senegal bichir</name>
    <dbReference type="NCBI Taxonomy" id="55291"/>
    <lineage>
        <taxon>Eukaryota</taxon>
        <taxon>Metazoa</taxon>
        <taxon>Chordata</taxon>
        <taxon>Craniata</taxon>
        <taxon>Vertebrata</taxon>
        <taxon>Euteleostomi</taxon>
        <taxon>Actinopterygii</taxon>
        <taxon>Polypteriformes</taxon>
        <taxon>Polypteridae</taxon>
        <taxon>Polypterus</taxon>
    </lineage>
</organism>
<protein>
    <submittedName>
        <fullName evidence="2">FBX22 protein</fullName>
    </submittedName>
</protein>